<protein>
    <submittedName>
        <fullName evidence="1">Uncharacterized protein</fullName>
    </submittedName>
</protein>
<sequence length="86" mass="9901">MTSDNFLLAADPYQGRFYQINLANGSVWRLPLSQSDISYVTYDPIETKLYWRSGRYIYRAHLDGTTQGYVSVLKTAQDVALSDWMP</sequence>
<dbReference type="Proteomes" id="UP001209878">
    <property type="component" value="Unassembled WGS sequence"/>
</dbReference>
<dbReference type="EMBL" id="JAODUO010000153">
    <property type="protein sequence ID" value="KAK2187861.1"/>
    <property type="molecule type" value="Genomic_DNA"/>
</dbReference>
<evidence type="ECO:0000313" key="2">
    <source>
        <dbReference type="Proteomes" id="UP001209878"/>
    </source>
</evidence>
<proteinExistence type="predicted"/>
<keyword evidence="2" id="KW-1185">Reference proteome</keyword>
<organism evidence="1 2">
    <name type="scientific">Ridgeia piscesae</name>
    <name type="common">Tubeworm</name>
    <dbReference type="NCBI Taxonomy" id="27915"/>
    <lineage>
        <taxon>Eukaryota</taxon>
        <taxon>Metazoa</taxon>
        <taxon>Spiralia</taxon>
        <taxon>Lophotrochozoa</taxon>
        <taxon>Annelida</taxon>
        <taxon>Polychaeta</taxon>
        <taxon>Sedentaria</taxon>
        <taxon>Canalipalpata</taxon>
        <taxon>Sabellida</taxon>
        <taxon>Siboglinidae</taxon>
        <taxon>Ridgeia</taxon>
    </lineage>
</organism>
<reference evidence="1" key="1">
    <citation type="journal article" date="2023" name="Mol. Biol. Evol.">
        <title>Third-Generation Sequencing Reveals the Adaptive Role of the Epigenome in Three Deep-Sea Polychaetes.</title>
        <authorList>
            <person name="Perez M."/>
            <person name="Aroh O."/>
            <person name="Sun Y."/>
            <person name="Lan Y."/>
            <person name="Juniper S.K."/>
            <person name="Young C.R."/>
            <person name="Angers B."/>
            <person name="Qian P.Y."/>
        </authorList>
    </citation>
    <scope>NUCLEOTIDE SEQUENCE</scope>
    <source>
        <strain evidence="1">R07B-5</strain>
    </source>
</reference>
<dbReference type="SUPFAM" id="SSF63825">
    <property type="entry name" value="YWTD domain"/>
    <property type="match status" value="1"/>
</dbReference>
<accession>A0AAD9P481</accession>
<comment type="caution">
    <text evidence="1">The sequence shown here is derived from an EMBL/GenBank/DDBJ whole genome shotgun (WGS) entry which is preliminary data.</text>
</comment>
<evidence type="ECO:0000313" key="1">
    <source>
        <dbReference type="EMBL" id="KAK2187861.1"/>
    </source>
</evidence>
<name>A0AAD9P481_RIDPI</name>
<dbReference type="AlphaFoldDB" id="A0AAD9P481"/>
<gene>
    <name evidence="1" type="ORF">NP493_153g11080</name>
</gene>